<dbReference type="InterPro" id="IPR036770">
    <property type="entry name" value="Ankyrin_rpt-contain_sf"/>
</dbReference>
<keyword evidence="2" id="KW-1185">Reference proteome</keyword>
<dbReference type="SUPFAM" id="SSF48403">
    <property type="entry name" value="Ankyrin repeat"/>
    <property type="match status" value="1"/>
</dbReference>
<dbReference type="EMBL" id="CAAHFG010000001">
    <property type="protein sequence ID" value="VGO11834.1"/>
    <property type="molecule type" value="Genomic_DNA"/>
</dbReference>
<proteinExistence type="predicted"/>
<organism evidence="1 2">
    <name type="scientific">Pontiella desulfatans</name>
    <dbReference type="NCBI Taxonomy" id="2750659"/>
    <lineage>
        <taxon>Bacteria</taxon>
        <taxon>Pseudomonadati</taxon>
        <taxon>Kiritimatiellota</taxon>
        <taxon>Kiritimatiellia</taxon>
        <taxon>Kiritimatiellales</taxon>
        <taxon>Pontiellaceae</taxon>
        <taxon>Pontiella</taxon>
    </lineage>
</organism>
<dbReference type="RefSeq" id="WP_136077552.1">
    <property type="nucleotide sequence ID" value="NZ_CAAHFG010000001.1"/>
</dbReference>
<dbReference type="AlphaFoldDB" id="A0A6C2TWG1"/>
<name>A0A6C2TWG1_PONDE</name>
<accession>A0A6C2TWG1</accession>
<evidence type="ECO:0000313" key="1">
    <source>
        <dbReference type="EMBL" id="VGO11834.1"/>
    </source>
</evidence>
<dbReference type="Gene3D" id="1.25.40.20">
    <property type="entry name" value="Ankyrin repeat-containing domain"/>
    <property type="match status" value="1"/>
</dbReference>
<reference evidence="1 2" key="1">
    <citation type="submission" date="2019-04" db="EMBL/GenBank/DDBJ databases">
        <authorList>
            <person name="Van Vliet M D."/>
        </authorList>
    </citation>
    <scope>NUCLEOTIDE SEQUENCE [LARGE SCALE GENOMIC DNA]</scope>
    <source>
        <strain evidence="1 2">F1</strain>
    </source>
</reference>
<gene>
    <name evidence="1" type="ORF">PDESU_00381</name>
</gene>
<protein>
    <submittedName>
        <fullName evidence="1">Uncharacterized protein</fullName>
    </submittedName>
</protein>
<evidence type="ECO:0000313" key="2">
    <source>
        <dbReference type="Proteomes" id="UP000366872"/>
    </source>
</evidence>
<sequence length="306" mass="34949">MQTKHIAEDIDPQLRLACLKGNLGLVEEFLKYNPNLNATDEEGVALIVDAALGGNKKIVQILLEAGANVGPAMEYQTDLREEGLEDIADYLFRVWRTGRTTSSEESKQIRQEARKLCPIDKHDIETVKQWIETACPQFPVNIKEINIDPVPPPRANHKVYSEIFRDAFDKSESRQHGFLKWFALMRFLSVVIPQQRKSMYQEFWNYETEIVIPPRTGDRRSPKGSILPKEYKGVAYGRIIRADVVADGHSIECGVTRAENLIDPIACKVVEKTIWIPFVGVDQNTDWSDFESKIPAYQFSRAKQKK</sequence>
<dbReference type="Proteomes" id="UP000366872">
    <property type="component" value="Unassembled WGS sequence"/>
</dbReference>